<evidence type="ECO:0000313" key="1">
    <source>
        <dbReference type="EMBL" id="SVB95495.1"/>
    </source>
</evidence>
<organism evidence="1">
    <name type="scientific">marine metagenome</name>
    <dbReference type="NCBI Taxonomy" id="408172"/>
    <lineage>
        <taxon>unclassified sequences</taxon>
        <taxon>metagenomes</taxon>
        <taxon>ecological metagenomes</taxon>
    </lineage>
</organism>
<protein>
    <submittedName>
        <fullName evidence="1">Uncharacterized protein</fullName>
    </submittedName>
</protein>
<reference evidence="1" key="1">
    <citation type="submission" date="2018-05" db="EMBL/GenBank/DDBJ databases">
        <authorList>
            <person name="Lanie J.A."/>
            <person name="Ng W.-L."/>
            <person name="Kazmierczak K.M."/>
            <person name="Andrzejewski T.M."/>
            <person name="Davidsen T.M."/>
            <person name="Wayne K.J."/>
            <person name="Tettelin H."/>
            <person name="Glass J.I."/>
            <person name="Rusch D."/>
            <person name="Podicherti R."/>
            <person name="Tsui H.-C.T."/>
            <person name="Winkler M.E."/>
        </authorList>
    </citation>
    <scope>NUCLEOTIDE SEQUENCE</scope>
</reference>
<dbReference type="EMBL" id="UINC01065628">
    <property type="protein sequence ID" value="SVB95495.1"/>
    <property type="molecule type" value="Genomic_DNA"/>
</dbReference>
<accession>A0A382I7Y4</accession>
<name>A0A382I7Y4_9ZZZZ</name>
<sequence length="58" mass="6160">MLTDQTSATHQVRKMTIASRRAFRKVGSSLEASGSPLSRGVDLGGFDVGKADSVGFFQ</sequence>
<gene>
    <name evidence="1" type="ORF">METZ01_LOCUS248349</name>
</gene>
<dbReference type="AlphaFoldDB" id="A0A382I7Y4"/>
<proteinExistence type="predicted"/>